<dbReference type="GeneID" id="90591318"/>
<gene>
    <name evidence="1" type="ORF">SAMN05192545_2875</name>
</gene>
<accession>A0ABY0UT82</accession>
<proteinExistence type="predicted"/>
<reference evidence="1 2" key="1">
    <citation type="submission" date="2016-10" db="EMBL/GenBank/DDBJ databases">
        <authorList>
            <person name="Varghese N."/>
            <person name="Submissions S."/>
        </authorList>
    </citation>
    <scope>NUCLEOTIDE SEQUENCE [LARGE SCALE GENOMIC DNA]</scope>
    <source>
        <strain evidence="1 2">MAR_2009_60</strain>
    </source>
</reference>
<name>A0ABY0UT82_9FLAO</name>
<evidence type="ECO:0000313" key="1">
    <source>
        <dbReference type="EMBL" id="SDT14805.1"/>
    </source>
</evidence>
<organism evidence="1 2">
    <name type="scientific">Maribacter dokdonensis</name>
    <dbReference type="NCBI Taxonomy" id="320912"/>
    <lineage>
        <taxon>Bacteria</taxon>
        <taxon>Pseudomonadati</taxon>
        <taxon>Bacteroidota</taxon>
        <taxon>Flavobacteriia</taxon>
        <taxon>Flavobacteriales</taxon>
        <taxon>Flavobacteriaceae</taxon>
        <taxon>Maribacter</taxon>
    </lineage>
</organism>
<protein>
    <submittedName>
        <fullName evidence="1">Uncharacterized protein</fullName>
    </submittedName>
</protein>
<keyword evidence="2" id="KW-1185">Reference proteome</keyword>
<dbReference type="EMBL" id="LT629754">
    <property type="protein sequence ID" value="SDT14805.1"/>
    <property type="molecule type" value="Genomic_DNA"/>
</dbReference>
<dbReference type="Proteomes" id="UP000199574">
    <property type="component" value="Chromosome I"/>
</dbReference>
<evidence type="ECO:0000313" key="2">
    <source>
        <dbReference type="Proteomes" id="UP000199574"/>
    </source>
</evidence>
<dbReference type="RefSeq" id="WP_091606978.1">
    <property type="nucleotide sequence ID" value="NZ_LT629754.1"/>
</dbReference>
<sequence length="97" mass="11146">MSTATAYAVRPLVMLPKKVELELVKALPEDLKTFSKHDENGDPIYVLRKGMVYWLYSPSTNQIKPTPYTVDDNTDVHELAEYLAMDMVYVARSPFYN</sequence>